<dbReference type="EMBL" id="JNCA01000003">
    <property type="protein sequence ID" value="KDN56427.1"/>
    <property type="molecule type" value="Genomic_DNA"/>
</dbReference>
<accession>A0A066WQV7</accession>
<protein>
    <submittedName>
        <fullName evidence="1">Uncharacterized protein</fullName>
    </submittedName>
</protein>
<evidence type="ECO:0000313" key="2">
    <source>
        <dbReference type="Proteomes" id="UP000027064"/>
    </source>
</evidence>
<keyword evidence="2" id="KW-1185">Reference proteome</keyword>
<gene>
    <name evidence="1" type="ORF">FEM21_04460</name>
</gene>
<organism evidence="1 2">
    <name type="scientific">Flavobacterium seoulense</name>
    <dbReference type="NCBI Taxonomy" id="1492738"/>
    <lineage>
        <taxon>Bacteria</taxon>
        <taxon>Pseudomonadati</taxon>
        <taxon>Bacteroidota</taxon>
        <taxon>Flavobacteriia</taxon>
        <taxon>Flavobacteriales</taxon>
        <taxon>Flavobacteriaceae</taxon>
        <taxon>Flavobacterium</taxon>
    </lineage>
</organism>
<dbReference type="AlphaFoldDB" id="A0A066WQV7"/>
<proteinExistence type="predicted"/>
<dbReference type="PATRIC" id="fig|1492738.3.peg.442"/>
<dbReference type="Proteomes" id="UP000027064">
    <property type="component" value="Unassembled WGS sequence"/>
</dbReference>
<comment type="caution">
    <text evidence="1">The sequence shown here is derived from an EMBL/GenBank/DDBJ whole genome shotgun (WGS) entry which is preliminary data.</text>
</comment>
<dbReference type="STRING" id="1492738.FEM21_04460"/>
<name>A0A066WQV7_9FLAO</name>
<reference evidence="1 2" key="1">
    <citation type="submission" date="2014-05" db="EMBL/GenBank/DDBJ databases">
        <title>Genome Sequence of Flavobacterium sp. EM1321.</title>
        <authorList>
            <person name="Shin S.-K."/>
            <person name="Yi H."/>
        </authorList>
    </citation>
    <scope>NUCLEOTIDE SEQUENCE [LARGE SCALE GENOMIC DNA]</scope>
    <source>
        <strain evidence="1 2">EM1321</strain>
    </source>
</reference>
<evidence type="ECO:0000313" key="1">
    <source>
        <dbReference type="EMBL" id="KDN56427.1"/>
    </source>
</evidence>
<sequence>MSFFYALKTLKNTQNSFFKMFFLSNRKKIQLTITFSFVFL</sequence>